<comment type="function">
    <text evidence="7">Catalyzes the addition of an amino acid to the nucleotide precursor UDP-N-acetylmuramoyl-L-alanyl-D-glutamate (UMAG) in the biosynthesis of bacterial cell-wall peptidoglycan.</text>
</comment>
<evidence type="ECO:0000259" key="10">
    <source>
        <dbReference type="Pfam" id="PF02875"/>
    </source>
</evidence>
<dbReference type="KEGG" id="ttr:Tter_0951"/>
<evidence type="ECO:0000256" key="5">
    <source>
        <dbReference type="ARBA" id="ARBA00023306"/>
    </source>
</evidence>
<evidence type="ECO:0000259" key="11">
    <source>
        <dbReference type="Pfam" id="PF08245"/>
    </source>
</evidence>
<comment type="cofactor">
    <cofactor evidence="7">
        <name>Mg(2+)</name>
        <dbReference type="ChEBI" id="CHEBI:18420"/>
    </cofactor>
</comment>
<dbReference type="RefSeq" id="WP_012874903.1">
    <property type="nucleotide sequence ID" value="NC_013525.1"/>
</dbReference>
<feature type="domain" description="Mur ligase central" evidence="11">
    <location>
        <begin position="114"/>
        <end position="323"/>
    </location>
</feature>
<dbReference type="GO" id="GO:0005524">
    <property type="term" value="F:ATP binding"/>
    <property type="evidence" value="ECO:0007669"/>
    <property type="project" value="UniProtKB-UniRule"/>
</dbReference>
<dbReference type="AlphaFoldDB" id="D1CG12"/>
<keyword evidence="2 7" id="KW-0132">Cell division</keyword>
<comment type="PTM">
    <text evidence="7">Carboxylation is probably crucial for Mg(2+) binding and, consequently, for the gamma-phosphate positioning of ATP.</text>
</comment>
<feature type="binding site" evidence="7">
    <location>
        <position position="187"/>
    </location>
    <ligand>
        <name>UDP-N-acetyl-alpha-D-muramoyl-L-alanyl-D-glutamate</name>
        <dbReference type="ChEBI" id="CHEBI:83900"/>
    </ligand>
</feature>
<dbReference type="Proteomes" id="UP000000323">
    <property type="component" value="Chromosome 1"/>
</dbReference>
<dbReference type="SUPFAM" id="SSF53623">
    <property type="entry name" value="MurD-like peptide ligases, catalytic domain"/>
    <property type="match status" value="1"/>
</dbReference>
<keyword evidence="6 7" id="KW-0961">Cell wall biogenesis/degradation</keyword>
<dbReference type="PANTHER" id="PTHR23135:SF4">
    <property type="entry name" value="UDP-N-ACETYLMURAMOYL-L-ALANYL-D-GLUTAMATE--2,6-DIAMINOPIMELATE LIGASE MURE HOMOLOG, CHLOROPLASTIC"/>
    <property type="match status" value="1"/>
</dbReference>
<protein>
    <recommendedName>
        <fullName evidence="7">UDP-N-acetylmuramyl-tripeptide synthetase</fullName>
        <ecNumber evidence="7">6.3.2.-</ecNumber>
    </recommendedName>
    <alternativeName>
        <fullName evidence="7">UDP-MurNAc-tripeptide synthetase</fullName>
    </alternativeName>
</protein>
<dbReference type="Pfam" id="PF08245">
    <property type="entry name" value="Mur_ligase_M"/>
    <property type="match status" value="1"/>
</dbReference>
<dbReference type="STRING" id="525904.Tter_0951"/>
<dbReference type="SUPFAM" id="SSF53244">
    <property type="entry name" value="MurD-like peptide ligases, peptide-binding domain"/>
    <property type="match status" value="1"/>
</dbReference>
<dbReference type="UniPathway" id="UPA00219"/>
<evidence type="ECO:0000256" key="2">
    <source>
        <dbReference type="ARBA" id="ARBA00022618"/>
    </source>
</evidence>
<dbReference type="GO" id="GO:0008360">
    <property type="term" value="P:regulation of cell shape"/>
    <property type="evidence" value="ECO:0007669"/>
    <property type="project" value="UniProtKB-KW"/>
</dbReference>
<dbReference type="Gene3D" id="3.40.1390.10">
    <property type="entry name" value="MurE/MurF, N-terminal domain"/>
    <property type="match status" value="1"/>
</dbReference>
<keyword evidence="7" id="KW-0963">Cytoplasm</keyword>
<dbReference type="InterPro" id="IPR005761">
    <property type="entry name" value="UDP-N-AcMur-Glu-dNH2Pim_ligase"/>
</dbReference>
<accession>D1CG12</accession>
<keyword evidence="7" id="KW-0547">Nucleotide-binding</keyword>
<dbReference type="GO" id="GO:0009252">
    <property type="term" value="P:peptidoglycan biosynthetic process"/>
    <property type="evidence" value="ECO:0007669"/>
    <property type="project" value="UniProtKB-UniRule"/>
</dbReference>
<keyword evidence="7" id="KW-0460">Magnesium</keyword>
<dbReference type="HAMAP" id="MF_00208">
    <property type="entry name" value="MurE"/>
    <property type="match status" value="1"/>
</dbReference>
<comment type="pathway">
    <text evidence="7 8">Cell wall biogenesis; peptidoglycan biosynthesis.</text>
</comment>
<dbReference type="InterPro" id="IPR013221">
    <property type="entry name" value="Mur_ligase_cen"/>
</dbReference>
<dbReference type="Gene3D" id="3.40.1190.10">
    <property type="entry name" value="Mur-like, catalytic domain"/>
    <property type="match status" value="1"/>
</dbReference>
<dbReference type="eggNOG" id="COG0769">
    <property type="taxonomic scope" value="Bacteria"/>
</dbReference>
<evidence type="ECO:0000259" key="9">
    <source>
        <dbReference type="Pfam" id="PF01225"/>
    </source>
</evidence>
<dbReference type="EMBL" id="CP001825">
    <property type="protein sequence ID" value="ACZ41868.1"/>
    <property type="molecule type" value="Genomic_DNA"/>
</dbReference>
<dbReference type="InterPro" id="IPR036615">
    <property type="entry name" value="Mur_ligase_C_dom_sf"/>
</dbReference>
<keyword evidence="3 7" id="KW-0133">Cell shape</keyword>
<dbReference type="InterPro" id="IPR036565">
    <property type="entry name" value="Mur-like_cat_sf"/>
</dbReference>
<evidence type="ECO:0000256" key="7">
    <source>
        <dbReference type="HAMAP-Rule" id="MF_00208"/>
    </source>
</evidence>
<evidence type="ECO:0000256" key="6">
    <source>
        <dbReference type="ARBA" id="ARBA00023316"/>
    </source>
</evidence>
<reference evidence="13" key="1">
    <citation type="journal article" date="2010" name="Stand. Genomic Sci.">
        <title>Complete genome sequence of 'Thermobaculum terrenum' type strain (YNP1).</title>
        <authorList>
            <person name="Kiss H."/>
            <person name="Cleland D."/>
            <person name="Lapidus A."/>
            <person name="Lucas S."/>
            <person name="Glavina Del Rio T."/>
            <person name="Nolan M."/>
            <person name="Tice H."/>
            <person name="Han C."/>
            <person name="Goodwin L."/>
            <person name="Pitluck S."/>
            <person name="Liolios K."/>
            <person name="Ivanova N."/>
            <person name="Mavromatis K."/>
            <person name="Ovchinnikova G."/>
            <person name="Pati A."/>
            <person name="Chen A."/>
            <person name="Palaniappan K."/>
            <person name="Land M."/>
            <person name="Hauser L."/>
            <person name="Chang Y."/>
            <person name="Jeffries C."/>
            <person name="Lu M."/>
            <person name="Brettin T."/>
            <person name="Detter J."/>
            <person name="Goker M."/>
            <person name="Tindall B."/>
            <person name="Beck B."/>
            <person name="McDermott T."/>
            <person name="Woyke T."/>
            <person name="Bristow J."/>
            <person name="Eisen J."/>
            <person name="Markowitz V."/>
            <person name="Hugenholtz P."/>
            <person name="Kyrpides N."/>
            <person name="Klenk H."/>
            <person name="Cheng J."/>
        </authorList>
    </citation>
    <scope>NUCLEOTIDE SEQUENCE [LARGE SCALE GENOMIC DNA]</scope>
    <source>
        <strain evidence="13">ATCC BAA-798 / YNP1</strain>
    </source>
</reference>
<keyword evidence="4 7" id="KW-0573">Peptidoglycan synthesis</keyword>
<dbReference type="HOGENOM" id="CLU_022291_4_1_0"/>
<dbReference type="EC" id="6.3.2.-" evidence="7"/>
<comment type="subcellular location">
    <subcellularLocation>
        <location evidence="7 8">Cytoplasm</location>
    </subcellularLocation>
</comment>
<dbReference type="Pfam" id="PF02875">
    <property type="entry name" value="Mur_ligase_C"/>
    <property type="match status" value="1"/>
</dbReference>
<feature type="modified residue" description="N6-carboxylysine" evidence="7">
    <location>
        <position position="227"/>
    </location>
</feature>
<feature type="domain" description="Mur ligase C-terminal" evidence="10">
    <location>
        <begin position="345"/>
        <end position="476"/>
    </location>
</feature>
<evidence type="ECO:0000256" key="4">
    <source>
        <dbReference type="ARBA" id="ARBA00022984"/>
    </source>
</evidence>
<evidence type="ECO:0000256" key="1">
    <source>
        <dbReference type="ARBA" id="ARBA00005898"/>
    </source>
</evidence>
<comment type="caution">
    <text evidence="7">Lacks conserved residue(s) required for the propagation of feature annotation.</text>
</comment>
<gene>
    <name evidence="7" type="primary">murE</name>
    <name evidence="12" type="ordered locus">Tter_0951</name>
</gene>
<proteinExistence type="inferred from homology"/>
<comment type="similarity">
    <text evidence="1 7">Belongs to the MurCDEF family. MurE subfamily.</text>
</comment>
<evidence type="ECO:0000313" key="12">
    <source>
        <dbReference type="EMBL" id="ACZ41868.1"/>
    </source>
</evidence>
<dbReference type="InterPro" id="IPR004101">
    <property type="entry name" value="Mur_ligase_C"/>
</dbReference>
<feature type="binding site" evidence="7">
    <location>
        <begin position="116"/>
        <end position="122"/>
    </location>
    <ligand>
        <name>ATP</name>
        <dbReference type="ChEBI" id="CHEBI:30616"/>
    </ligand>
</feature>
<keyword evidence="5 7" id="KW-0131">Cell cycle</keyword>
<evidence type="ECO:0000313" key="13">
    <source>
        <dbReference type="Proteomes" id="UP000000323"/>
    </source>
</evidence>
<feature type="binding site" evidence="7">
    <location>
        <position position="195"/>
    </location>
    <ligand>
        <name>UDP-N-acetyl-alpha-D-muramoyl-L-alanyl-D-glutamate</name>
        <dbReference type="ChEBI" id="CHEBI:83900"/>
    </ligand>
</feature>
<dbReference type="GO" id="GO:0000287">
    <property type="term" value="F:magnesium ion binding"/>
    <property type="evidence" value="ECO:0007669"/>
    <property type="project" value="UniProtKB-UniRule"/>
</dbReference>
<dbReference type="GO" id="GO:0005737">
    <property type="term" value="C:cytoplasm"/>
    <property type="evidence" value="ECO:0007669"/>
    <property type="project" value="UniProtKB-SubCell"/>
</dbReference>
<feature type="domain" description="Mur ligase N-terminal catalytic" evidence="9">
    <location>
        <begin position="29"/>
        <end position="101"/>
    </location>
</feature>
<keyword evidence="13" id="KW-1185">Reference proteome</keyword>
<dbReference type="OrthoDB" id="9800958at2"/>
<dbReference type="GO" id="GO:0071555">
    <property type="term" value="P:cell wall organization"/>
    <property type="evidence" value="ECO:0007669"/>
    <property type="project" value="UniProtKB-KW"/>
</dbReference>
<dbReference type="NCBIfam" id="TIGR01085">
    <property type="entry name" value="murE"/>
    <property type="match status" value="1"/>
</dbReference>
<feature type="binding site" evidence="7">
    <location>
        <begin position="160"/>
        <end position="161"/>
    </location>
    <ligand>
        <name>UDP-N-acetyl-alpha-D-muramoyl-L-alanyl-D-glutamate</name>
        <dbReference type="ChEBI" id="CHEBI:83900"/>
    </ligand>
</feature>
<sequence length="508" mass="55942">MDRAVPLNKLVKALPKAHIVGNYSDDTVVTGISADTREMKPGSIFVALPGFHVDGKKFIPNAIEKGAKAVVVEGSYQPDLQVPVIIVDNARLAFSRLAAEFWDNPSHKLKVIGVTGTNGKTTTTYMISSMLESADASTGFITTVDYKIANHQWKHEEHSTTPQPDRLHELLYRMLQAGVEYAVIESSSHGLKLHRLEDVAYDVAVFTNVTSEHLELHGTVEQYRLDKARLFQLLGNHPDKGCGKWGVINLDDPNAQLYIDSTKGKVFTYSQQDENADLIGNIIRRSEEGVTFRVHYKGNSTEINLPISGDYNVYNALAAIGVAITQNIPIDVCKSALERFTGVPGRMQVISMGQPFTVVIDYAHTEDSLEKVLITLKQRTRGRLFAVFGSAGERDPYKRAPMGKVAAKYADFMILTNEDPRGEDEMQILLDIAEGARSVGAIEGRDYICIPDRKAAIYEALSRASSGDTVLLAGKGHETTIETKNGFIPWDEAEIAKQALKDLGYTGK</sequence>
<name>D1CG12_THET1</name>
<dbReference type="InterPro" id="IPR000713">
    <property type="entry name" value="Mur_ligase_N"/>
</dbReference>
<dbReference type="Gene3D" id="3.90.190.20">
    <property type="entry name" value="Mur ligase, C-terminal domain"/>
    <property type="match status" value="1"/>
</dbReference>
<keyword evidence="7" id="KW-0436">Ligase</keyword>
<dbReference type="GO" id="GO:0051301">
    <property type="term" value="P:cell division"/>
    <property type="evidence" value="ECO:0007669"/>
    <property type="project" value="UniProtKB-KW"/>
</dbReference>
<dbReference type="NCBIfam" id="NF001126">
    <property type="entry name" value="PRK00139.1-4"/>
    <property type="match status" value="1"/>
</dbReference>
<evidence type="ECO:0000256" key="3">
    <source>
        <dbReference type="ARBA" id="ARBA00022960"/>
    </source>
</evidence>
<keyword evidence="7" id="KW-0067">ATP-binding</keyword>
<organism evidence="12 13">
    <name type="scientific">Thermobaculum terrenum (strain ATCC BAA-798 / CCMEE 7001 / YNP1)</name>
    <dbReference type="NCBI Taxonomy" id="525904"/>
    <lineage>
        <taxon>Bacteria</taxon>
        <taxon>Bacillati</taxon>
        <taxon>Chloroflexota</taxon>
        <taxon>Chloroflexia</taxon>
        <taxon>Candidatus Thermobaculales</taxon>
        <taxon>Candidatus Thermobaculaceae</taxon>
        <taxon>Thermobaculum</taxon>
    </lineage>
</organism>
<dbReference type="PANTHER" id="PTHR23135">
    <property type="entry name" value="MUR LIGASE FAMILY MEMBER"/>
    <property type="match status" value="1"/>
</dbReference>
<dbReference type="Pfam" id="PF01225">
    <property type="entry name" value="Mur_ligase"/>
    <property type="match status" value="1"/>
</dbReference>
<evidence type="ECO:0000256" key="8">
    <source>
        <dbReference type="RuleBase" id="RU004135"/>
    </source>
</evidence>
<dbReference type="GO" id="GO:0016881">
    <property type="term" value="F:acid-amino acid ligase activity"/>
    <property type="evidence" value="ECO:0007669"/>
    <property type="project" value="UniProtKB-UniRule"/>
</dbReference>
<feature type="binding site" evidence="7">
    <location>
        <position position="36"/>
    </location>
    <ligand>
        <name>UDP-N-acetyl-alpha-D-muramoyl-L-alanyl-D-glutamate</name>
        <dbReference type="ChEBI" id="CHEBI:83900"/>
    </ligand>
</feature>